<dbReference type="SUPFAM" id="SSF55298">
    <property type="entry name" value="YjgF-like"/>
    <property type="match status" value="1"/>
</dbReference>
<dbReference type="Gene3D" id="3.30.1330.40">
    <property type="entry name" value="RutC-like"/>
    <property type="match status" value="1"/>
</dbReference>
<gene>
    <name evidence="2" type="ORF">METZ01_LOCUS208617</name>
</gene>
<dbReference type="PANTHER" id="PTHR11803:SF58">
    <property type="entry name" value="PROTEIN HMF1-RELATED"/>
    <property type="match status" value="1"/>
</dbReference>
<accession>A0A382F0L7</accession>
<dbReference type="Pfam" id="PF01042">
    <property type="entry name" value="Ribonuc_L-PSP"/>
    <property type="match status" value="1"/>
</dbReference>
<comment type="similarity">
    <text evidence="1">Belongs to the RutC family.</text>
</comment>
<name>A0A382F0L7_9ZZZZ</name>
<dbReference type="GO" id="GO:0005829">
    <property type="term" value="C:cytosol"/>
    <property type="evidence" value="ECO:0007669"/>
    <property type="project" value="TreeGrafter"/>
</dbReference>
<evidence type="ECO:0000256" key="1">
    <source>
        <dbReference type="ARBA" id="ARBA00010552"/>
    </source>
</evidence>
<protein>
    <submittedName>
        <fullName evidence="2">Uncharacterized protein</fullName>
    </submittedName>
</protein>
<evidence type="ECO:0000313" key="2">
    <source>
        <dbReference type="EMBL" id="SVB55763.1"/>
    </source>
</evidence>
<dbReference type="AlphaFoldDB" id="A0A382F0L7"/>
<reference evidence="2" key="1">
    <citation type="submission" date="2018-05" db="EMBL/GenBank/DDBJ databases">
        <authorList>
            <person name="Lanie J.A."/>
            <person name="Ng W.-L."/>
            <person name="Kazmierczak K.M."/>
            <person name="Andrzejewski T.M."/>
            <person name="Davidsen T.M."/>
            <person name="Wayne K.J."/>
            <person name="Tettelin H."/>
            <person name="Glass J.I."/>
            <person name="Rusch D."/>
            <person name="Podicherti R."/>
            <person name="Tsui H.-C.T."/>
            <person name="Winkler M.E."/>
        </authorList>
    </citation>
    <scope>NUCLEOTIDE SEQUENCE</scope>
</reference>
<dbReference type="InterPro" id="IPR006175">
    <property type="entry name" value="YjgF/YER057c/UK114"/>
</dbReference>
<dbReference type="EMBL" id="UINC01047023">
    <property type="protein sequence ID" value="SVB55763.1"/>
    <property type="molecule type" value="Genomic_DNA"/>
</dbReference>
<dbReference type="GO" id="GO:0019239">
    <property type="term" value="F:deaminase activity"/>
    <property type="evidence" value="ECO:0007669"/>
    <property type="project" value="TreeGrafter"/>
</dbReference>
<sequence length="129" mass="14311">MNHSANPNTVHKPLGRYCHTTLVPADARWLVLSGQVGINPKGQLATGIRKQTEQTFRNILACLRAQGMRKKDLVKTTVYLTDSRFTDSYRQTRSKVIGDETLFTSTLVIVDGLASPDILIEIEAWAAKA</sequence>
<dbReference type="InterPro" id="IPR035959">
    <property type="entry name" value="RutC-like_sf"/>
</dbReference>
<dbReference type="CDD" id="cd00448">
    <property type="entry name" value="YjgF_YER057c_UK114_family"/>
    <property type="match status" value="1"/>
</dbReference>
<organism evidence="2">
    <name type="scientific">marine metagenome</name>
    <dbReference type="NCBI Taxonomy" id="408172"/>
    <lineage>
        <taxon>unclassified sequences</taxon>
        <taxon>metagenomes</taxon>
        <taxon>ecological metagenomes</taxon>
    </lineage>
</organism>
<proteinExistence type="inferred from homology"/>
<dbReference type="PANTHER" id="PTHR11803">
    <property type="entry name" value="2-IMINOBUTANOATE/2-IMINOPROPANOATE DEAMINASE RIDA"/>
    <property type="match status" value="1"/>
</dbReference>